<dbReference type="InParanoid" id="C1EAS1"/>
<dbReference type="PRINTS" id="PR00063">
    <property type="entry name" value="RIBOSOMALL27"/>
</dbReference>
<evidence type="ECO:0000313" key="5">
    <source>
        <dbReference type="Proteomes" id="UP000002009"/>
    </source>
</evidence>
<dbReference type="InterPro" id="IPR018261">
    <property type="entry name" value="Ribosomal_bL27_CS"/>
</dbReference>
<dbReference type="PROSITE" id="PS00831">
    <property type="entry name" value="RIBOSOMAL_L27"/>
    <property type="match status" value="1"/>
</dbReference>
<reference evidence="4 5" key="1">
    <citation type="journal article" date="2009" name="Science">
        <title>Green evolution and dynamic adaptations revealed by genomes of the marine picoeukaryotes Micromonas.</title>
        <authorList>
            <person name="Worden A.Z."/>
            <person name="Lee J.H."/>
            <person name="Mock T."/>
            <person name="Rouze P."/>
            <person name="Simmons M.P."/>
            <person name="Aerts A.L."/>
            <person name="Allen A.E."/>
            <person name="Cuvelier M.L."/>
            <person name="Derelle E."/>
            <person name="Everett M.V."/>
            <person name="Foulon E."/>
            <person name="Grimwood J."/>
            <person name="Gundlach H."/>
            <person name="Henrissat B."/>
            <person name="Napoli C."/>
            <person name="McDonald S.M."/>
            <person name="Parker M.S."/>
            <person name="Rombauts S."/>
            <person name="Salamov A."/>
            <person name="Von Dassow P."/>
            <person name="Badger J.H."/>
            <person name="Coutinho P.M."/>
            <person name="Demir E."/>
            <person name="Dubchak I."/>
            <person name="Gentemann C."/>
            <person name="Eikrem W."/>
            <person name="Gready J.E."/>
            <person name="John U."/>
            <person name="Lanier W."/>
            <person name="Lindquist E.A."/>
            <person name="Lucas S."/>
            <person name="Mayer K.F."/>
            <person name="Moreau H."/>
            <person name="Not F."/>
            <person name="Otillar R."/>
            <person name="Panaud O."/>
            <person name="Pangilinan J."/>
            <person name="Paulsen I."/>
            <person name="Piegu B."/>
            <person name="Poliakov A."/>
            <person name="Robbens S."/>
            <person name="Schmutz J."/>
            <person name="Toulza E."/>
            <person name="Wyss T."/>
            <person name="Zelensky A."/>
            <person name="Zhou K."/>
            <person name="Armbrust E.V."/>
            <person name="Bhattacharya D."/>
            <person name="Goodenough U.W."/>
            <person name="Van de Peer Y."/>
            <person name="Grigoriev I.V."/>
        </authorList>
    </citation>
    <scope>NUCLEOTIDE SEQUENCE [LARGE SCALE GENOMIC DNA]</scope>
    <source>
        <strain evidence="5">RCC299 / NOUM17</strain>
    </source>
</reference>
<dbReference type="GO" id="GO:0003735">
    <property type="term" value="F:structural constituent of ribosome"/>
    <property type="evidence" value="ECO:0007669"/>
    <property type="project" value="InterPro"/>
</dbReference>
<dbReference type="STRING" id="296587.C1EAS1"/>
<dbReference type="InterPro" id="IPR001684">
    <property type="entry name" value="Ribosomal_bL27"/>
</dbReference>
<keyword evidence="3" id="KW-0687">Ribonucleoprotein</keyword>
<dbReference type="PANTHER" id="PTHR15893:SF0">
    <property type="entry name" value="LARGE RIBOSOMAL SUBUNIT PROTEIN BL27M"/>
    <property type="match status" value="1"/>
</dbReference>
<comment type="similarity">
    <text evidence="1">Belongs to the bacterial ribosomal protein bL27 family.</text>
</comment>
<dbReference type="Gene3D" id="2.40.50.100">
    <property type="match status" value="1"/>
</dbReference>
<dbReference type="OMA" id="WHCGANC"/>
<dbReference type="GO" id="GO:0005762">
    <property type="term" value="C:mitochondrial large ribosomal subunit"/>
    <property type="evidence" value="ECO:0007669"/>
    <property type="project" value="TreeGrafter"/>
</dbReference>
<gene>
    <name evidence="4" type="ORF">MICPUN_60174</name>
</gene>
<keyword evidence="5" id="KW-1185">Reference proteome</keyword>
<proteinExistence type="inferred from homology"/>
<evidence type="ECO:0000256" key="1">
    <source>
        <dbReference type="ARBA" id="ARBA00010797"/>
    </source>
</evidence>
<sequence>MFGGLRSVGRCASNSTFGALQSLTNGLPELGQTLGPACSSIFVRTATKKQGGSSNNGRDSNPKFLGIKKYGGEHVIPGNIIARQRGTKWHCGANCGIGVDHTVYALISGRVHFTDAKNPHKRGKKVINVVPHEQWPEVLAAAQARNAAKRAKKEVQ</sequence>
<name>C1EAS1_MICCC</name>
<keyword evidence="2 4" id="KW-0689">Ribosomal protein</keyword>
<dbReference type="PANTHER" id="PTHR15893">
    <property type="entry name" value="RIBOSOMAL PROTEIN L27"/>
    <property type="match status" value="1"/>
</dbReference>
<evidence type="ECO:0000256" key="2">
    <source>
        <dbReference type="ARBA" id="ARBA00022980"/>
    </source>
</evidence>
<organism evidence="4 5">
    <name type="scientific">Micromonas commoda (strain RCC299 / NOUM17 / CCMP2709)</name>
    <name type="common">Picoplanktonic green alga</name>
    <dbReference type="NCBI Taxonomy" id="296587"/>
    <lineage>
        <taxon>Eukaryota</taxon>
        <taxon>Viridiplantae</taxon>
        <taxon>Chlorophyta</taxon>
        <taxon>Mamiellophyceae</taxon>
        <taxon>Mamiellales</taxon>
        <taxon>Mamiellaceae</taxon>
        <taxon>Micromonas</taxon>
    </lineage>
</organism>
<dbReference type="OrthoDB" id="1867012at2759"/>
<dbReference type="Proteomes" id="UP000002009">
    <property type="component" value="Chromosome 7"/>
</dbReference>
<protein>
    <submittedName>
        <fullName evidence="4">Ribosomal protein L27</fullName>
    </submittedName>
</protein>
<evidence type="ECO:0000313" key="4">
    <source>
        <dbReference type="EMBL" id="ACO64909.1"/>
    </source>
</evidence>
<dbReference type="EMBL" id="CP001328">
    <property type="protein sequence ID" value="ACO64909.1"/>
    <property type="molecule type" value="Genomic_DNA"/>
</dbReference>
<dbReference type="FunFam" id="2.40.50.100:FF:000020">
    <property type="entry name" value="50S ribosomal protein L27"/>
    <property type="match status" value="1"/>
</dbReference>
<dbReference type="RefSeq" id="XP_002503651.1">
    <property type="nucleotide sequence ID" value="XM_002503605.1"/>
</dbReference>
<dbReference type="GO" id="GO:0006412">
    <property type="term" value="P:translation"/>
    <property type="evidence" value="ECO:0007669"/>
    <property type="project" value="InterPro"/>
</dbReference>
<dbReference type="KEGG" id="mis:MICPUN_60174"/>
<dbReference type="Pfam" id="PF01016">
    <property type="entry name" value="Ribosomal_L27"/>
    <property type="match status" value="1"/>
</dbReference>
<dbReference type="NCBIfam" id="TIGR00062">
    <property type="entry name" value="L27"/>
    <property type="match status" value="1"/>
</dbReference>
<evidence type="ECO:0000256" key="3">
    <source>
        <dbReference type="ARBA" id="ARBA00023274"/>
    </source>
</evidence>
<dbReference type="GeneID" id="8245285"/>
<accession>C1EAS1</accession>
<dbReference type="SUPFAM" id="SSF110324">
    <property type="entry name" value="Ribosomal L27 protein-like"/>
    <property type="match status" value="1"/>
</dbReference>
<dbReference type="FunCoup" id="C1EAS1">
    <property type="interactions" value="399"/>
</dbReference>
<dbReference type="AlphaFoldDB" id="C1EAS1"/>
<dbReference type="eggNOG" id="KOG4600">
    <property type="taxonomic scope" value="Eukaryota"/>
</dbReference>